<reference evidence="1" key="1">
    <citation type="journal article" date="2014" name="Genome Biol.">
        <title>Transcriptome and methylome profiling reveals relics of genome dominance in the mesopolyploid Brassica oleracea.</title>
        <authorList>
            <person name="Parkin I.A."/>
            <person name="Koh C."/>
            <person name="Tang H."/>
            <person name="Robinson S.J."/>
            <person name="Kagale S."/>
            <person name="Clarke W.E."/>
            <person name="Town C.D."/>
            <person name="Nixon J."/>
            <person name="Krishnakumar V."/>
            <person name="Bidwell S.L."/>
            <person name="Denoeud F."/>
            <person name="Belcram H."/>
            <person name="Links M.G."/>
            <person name="Just J."/>
            <person name="Clarke C."/>
            <person name="Bender T."/>
            <person name="Huebert T."/>
            <person name="Mason A.S."/>
            <person name="Pires J.C."/>
            <person name="Barker G."/>
            <person name="Moore J."/>
            <person name="Walley P.G."/>
            <person name="Manoli S."/>
            <person name="Batley J."/>
            <person name="Edwards D."/>
            <person name="Nelson M.N."/>
            <person name="Wang X."/>
            <person name="Paterson A.H."/>
            <person name="King G."/>
            <person name="Bancroft I."/>
            <person name="Chalhoub B."/>
            <person name="Sharpe A.G."/>
        </authorList>
    </citation>
    <scope>NUCLEOTIDE SEQUENCE [LARGE SCALE GENOMIC DNA]</scope>
    <source>
        <strain evidence="1">cv. TO1000</strain>
    </source>
</reference>
<dbReference type="GO" id="GO:0020037">
    <property type="term" value="F:heme binding"/>
    <property type="evidence" value="ECO:0007669"/>
    <property type="project" value="InterPro"/>
</dbReference>
<dbReference type="PRINTS" id="PR00463">
    <property type="entry name" value="EP450I"/>
</dbReference>
<evidence type="ECO:0000313" key="2">
    <source>
        <dbReference type="Proteomes" id="UP000032141"/>
    </source>
</evidence>
<name>A0A0D2ZVY0_BRAOL</name>
<reference evidence="1" key="2">
    <citation type="submission" date="2015-06" db="UniProtKB">
        <authorList>
            <consortium name="EnsemblPlants"/>
        </authorList>
    </citation>
    <scope>IDENTIFICATION</scope>
</reference>
<dbReference type="Gramene" id="Bo02165s020.1">
    <property type="protein sequence ID" value="Bo02165s020.1"/>
    <property type="gene ID" value="Bo02165s020"/>
</dbReference>
<dbReference type="InterPro" id="IPR051382">
    <property type="entry name" value="CYP450_AA/FA_Hydroxylases"/>
</dbReference>
<dbReference type="PANTHER" id="PTHR47949:SF4">
    <property type="entry name" value="TYROSINE N-MONOOXYGENASE"/>
    <property type="match status" value="1"/>
</dbReference>
<dbReference type="Pfam" id="PF00067">
    <property type="entry name" value="p450"/>
    <property type="match status" value="1"/>
</dbReference>
<dbReference type="Proteomes" id="UP000032141">
    <property type="component" value="Unassembled WGS sequence"/>
</dbReference>
<dbReference type="SUPFAM" id="SSF48264">
    <property type="entry name" value="Cytochrome P450"/>
    <property type="match status" value="1"/>
</dbReference>
<dbReference type="InterPro" id="IPR036396">
    <property type="entry name" value="Cyt_P450_sf"/>
</dbReference>
<dbReference type="AlphaFoldDB" id="A0A0D2ZVY0"/>
<dbReference type="GO" id="GO:0005506">
    <property type="term" value="F:iron ion binding"/>
    <property type="evidence" value="ECO:0007669"/>
    <property type="project" value="InterPro"/>
</dbReference>
<dbReference type="Gene3D" id="1.10.630.10">
    <property type="entry name" value="Cytochrome P450"/>
    <property type="match status" value="1"/>
</dbReference>
<evidence type="ECO:0000313" key="1">
    <source>
        <dbReference type="EnsemblPlants" id="Bo02165s020.1"/>
    </source>
</evidence>
<dbReference type="EnsemblPlants" id="Bo02165s020.1">
    <property type="protein sequence ID" value="Bo02165s020.1"/>
    <property type="gene ID" value="Bo02165s020"/>
</dbReference>
<dbReference type="GO" id="GO:0004497">
    <property type="term" value="F:monooxygenase activity"/>
    <property type="evidence" value="ECO:0007669"/>
    <property type="project" value="InterPro"/>
</dbReference>
<sequence>MKKPRDFLDMFILAKDTNGKPALSDEEIKAQVTELMLATVDNPSNAVEWAMAEMTNQPSIMQKAVEEIDRVVGKYRFVLESDIPNLNYVKACVKEAFRLHPVAPFNLPHMSTTDAVVDGYFIPKGRHVLISRLGIGRNSNVWDKPLKFDPQRHMCNNKTVELSDPDLNLNSFSAGRRGSNIGSAMTYMLLARLIQGFMWSSVSGEGKIDILESKSDLFMAKPLHAIATPRLAPRIYLT</sequence>
<dbReference type="HOGENOM" id="CLU_001570_29_0_1"/>
<dbReference type="STRING" id="109376.A0A0D2ZVY0"/>
<dbReference type="PANTHER" id="PTHR47949">
    <property type="entry name" value="CYTOCHROME P450 703A2-RELATED-RELATED"/>
    <property type="match status" value="1"/>
</dbReference>
<accession>A0A0D2ZVY0</accession>
<proteinExistence type="predicted"/>
<dbReference type="InterPro" id="IPR002401">
    <property type="entry name" value="Cyt_P450_E_grp-I"/>
</dbReference>
<keyword evidence="2" id="KW-1185">Reference proteome</keyword>
<dbReference type="GO" id="GO:0016705">
    <property type="term" value="F:oxidoreductase activity, acting on paired donors, with incorporation or reduction of molecular oxygen"/>
    <property type="evidence" value="ECO:0007669"/>
    <property type="project" value="InterPro"/>
</dbReference>
<dbReference type="eggNOG" id="KOG0156">
    <property type="taxonomic scope" value="Eukaryota"/>
</dbReference>
<dbReference type="OMA" id="LTHIFAY"/>
<organism evidence="1 2">
    <name type="scientific">Brassica oleracea var. oleracea</name>
    <dbReference type="NCBI Taxonomy" id="109376"/>
    <lineage>
        <taxon>Eukaryota</taxon>
        <taxon>Viridiplantae</taxon>
        <taxon>Streptophyta</taxon>
        <taxon>Embryophyta</taxon>
        <taxon>Tracheophyta</taxon>
        <taxon>Spermatophyta</taxon>
        <taxon>Magnoliopsida</taxon>
        <taxon>eudicotyledons</taxon>
        <taxon>Gunneridae</taxon>
        <taxon>Pentapetalae</taxon>
        <taxon>rosids</taxon>
        <taxon>malvids</taxon>
        <taxon>Brassicales</taxon>
        <taxon>Brassicaceae</taxon>
        <taxon>Brassiceae</taxon>
        <taxon>Brassica</taxon>
    </lineage>
</organism>
<dbReference type="InterPro" id="IPR001128">
    <property type="entry name" value="Cyt_P450"/>
</dbReference>
<protein>
    <submittedName>
        <fullName evidence="1">Uncharacterized protein</fullName>
    </submittedName>
</protein>